<dbReference type="Proteomes" id="UP000669179">
    <property type="component" value="Unassembled WGS sequence"/>
</dbReference>
<dbReference type="SMART" id="SM00829">
    <property type="entry name" value="PKS_ER"/>
    <property type="match status" value="1"/>
</dbReference>
<dbReference type="Pfam" id="PF13602">
    <property type="entry name" value="ADH_zinc_N_2"/>
    <property type="match status" value="1"/>
</dbReference>
<sequence>MHETGTPEVLVPEEVEAPTPSPGQVLVHTEIVPVAFYETLLRSGTFPFPRPLPTTFGFEAVGTLNGQRVFLMDLNSSGTYAEHVATSPENLTPIPENVSSEDAAAITVQGAVTLGLLQKAALTGNETVLIEVASGGVGGYLTQLARAYGAGRIIATAGGPAKAAAVRDLGADTVLDHTDPTWPEQLKEGEVDLVFDSIGGDSTKTLLPALARGTGRILQYGVLNGPPAITAADLIPRGLTLTACSSEGPWLDTVEAAKPEALKLVAEGRLKPRIDETLPLAEAAEAHRRIEARTPTGKLLLRP</sequence>
<dbReference type="AlphaFoldDB" id="A0A939T7A6"/>
<dbReference type="GO" id="GO:0016651">
    <property type="term" value="F:oxidoreductase activity, acting on NAD(P)H"/>
    <property type="evidence" value="ECO:0007669"/>
    <property type="project" value="TreeGrafter"/>
</dbReference>
<evidence type="ECO:0000256" key="2">
    <source>
        <dbReference type="ARBA" id="ARBA00023002"/>
    </source>
</evidence>
<gene>
    <name evidence="5" type="ORF">J4573_32305</name>
</gene>
<accession>A0A939T7A6</accession>
<evidence type="ECO:0000256" key="3">
    <source>
        <dbReference type="SAM" id="MobiDB-lite"/>
    </source>
</evidence>
<evidence type="ECO:0000259" key="4">
    <source>
        <dbReference type="SMART" id="SM00829"/>
    </source>
</evidence>
<feature type="compositionally biased region" description="Low complexity" evidence="3">
    <location>
        <begin position="1"/>
        <end position="10"/>
    </location>
</feature>
<dbReference type="SUPFAM" id="SSF50129">
    <property type="entry name" value="GroES-like"/>
    <property type="match status" value="1"/>
</dbReference>
<dbReference type="GO" id="GO:0008270">
    <property type="term" value="F:zinc ion binding"/>
    <property type="evidence" value="ECO:0007669"/>
    <property type="project" value="InterPro"/>
</dbReference>
<organism evidence="5 6">
    <name type="scientific">Actinomadura barringtoniae</name>
    <dbReference type="NCBI Taxonomy" id="1427535"/>
    <lineage>
        <taxon>Bacteria</taxon>
        <taxon>Bacillati</taxon>
        <taxon>Actinomycetota</taxon>
        <taxon>Actinomycetes</taxon>
        <taxon>Streptosporangiales</taxon>
        <taxon>Thermomonosporaceae</taxon>
        <taxon>Actinomadura</taxon>
    </lineage>
</organism>
<dbReference type="InterPro" id="IPR002364">
    <property type="entry name" value="Quin_OxRdtase/zeta-crystal_CS"/>
</dbReference>
<reference evidence="5" key="1">
    <citation type="submission" date="2021-03" db="EMBL/GenBank/DDBJ databases">
        <authorList>
            <person name="Kanchanasin P."/>
            <person name="Saeng-In P."/>
            <person name="Phongsopitanun W."/>
            <person name="Yuki M."/>
            <person name="Kudo T."/>
            <person name="Ohkuma M."/>
            <person name="Tanasupawat S."/>
        </authorList>
    </citation>
    <scope>NUCLEOTIDE SEQUENCE</scope>
    <source>
        <strain evidence="5">GKU 128</strain>
    </source>
</reference>
<dbReference type="Gene3D" id="3.40.50.720">
    <property type="entry name" value="NAD(P)-binding Rossmann-like Domain"/>
    <property type="match status" value="1"/>
</dbReference>
<dbReference type="PANTHER" id="PTHR48106:SF18">
    <property type="entry name" value="QUINONE OXIDOREDUCTASE PIG3"/>
    <property type="match status" value="1"/>
</dbReference>
<dbReference type="InterPro" id="IPR020843">
    <property type="entry name" value="ER"/>
</dbReference>
<dbReference type="Gene3D" id="3.90.180.10">
    <property type="entry name" value="Medium-chain alcohol dehydrogenases, catalytic domain"/>
    <property type="match status" value="1"/>
</dbReference>
<name>A0A939T7A6_9ACTN</name>
<proteinExistence type="predicted"/>
<keyword evidence="6" id="KW-1185">Reference proteome</keyword>
<dbReference type="SUPFAM" id="SSF51735">
    <property type="entry name" value="NAD(P)-binding Rossmann-fold domains"/>
    <property type="match status" value="1"/>
</dbReference>
<comment type="caution">
    <text evidence="5">The sequence shown here is derived from an EMBL/GenBank/DDBJ whole genome shotgun (WGS) entry which is preliminary data.</text>
</comment>
<dbReference type="InterPro" id="IPR011032">
    <property type="entry name" value="GroES-like_sf"/>
</dbReference>
<keyword evidence="1" id="KW-0521">NADP</keyword>
<keyword evidence="2" id="KW-0560">Oxidoreductase</keyword>
<protein>
    <submittedName>
        <fullName evidence="5">Zinc-binding dehydrogenase</fullName>
    </submittedName>
</protein>
<dbReference type="EMBL" id="JAGEOJ010000014">
    <property type="protein sequence ID" value="MBO2451809.1"/>
    <property type="molecule type" value="Genomic_DNA"/>
</dbReference>
<evidence type="ECO:0000313" key="6">
    <source>
        <dbReference type="Proteomes" id="UP000669179"/>
    </source>
</evidence>
<dbReference type="InterPro" id="IPR036291">
    <property type="entry name" value="NAD(P)-bd_dom_sf"/>
</dbReference>
<dbReference type="PANTHER" id="PTHR48106">
    <property type="entry name" value="QUINONE OXIDOREDUCTASE PIG3-RELATED"/>
    <property type="match status" value="1"/>
</dbReference>
<dbReference type="PROSITE" id="PS01162">
    <property type="entry name" value="QOR_ZETA_CRYSTAL"/>
    <property type="match status" value="1"/>
</dbReference>
<evidence type="ECO:0000313" key="5">
    <source>
        <dbReference type="EMBL" id="MBO2451809.1"/>
    </source>
</evidence>
<feature type="domain" description="Enoyl reductase (ER)" evidence="4">
    <location>
        <begin position="5"/>
        <end position="301"/>
    </location>
</feature>
<dbReference type="GO" id="GO:0070402">
    <property type="term" value="F:NADPH binding"/>
    <property type="evidence" value="ECO:0007669"/>
    <property type="project" value="TreeGrafter"/>
</dbReference>
<evidence type="ECO:0000256" key="1">
    <source>
        <dbReference type="ARBA" id="ARBA00022857"/>
    </source>
</evidence>
<feature type="region of interest" description="Disordered" evidence="3">
    <location>
        <begin position="1"/>
        <end position="22"/>
    </location>
</feature>